<protein>
    <submittedName>
        <fullName evidence="18">Polysaccharide biosynthesis/export family protein</fullName>
    </submittedName>
</protein>
<evidence type="ECO:0000256" key="13">
    <source>
        <dbReference type="ARBA" id="ARBA00023237"/>
    </source>
</evidence>
<dbReference type="PROSITE" id="PS51257">
    <property type="entry name" value="PROKAR_LIPOPROTEIN"/>
    <property type="match status" value="1"/>
</dbReference>
<dbReference type="Pfam" id="PF02563">
    <property type="entry name" value="Poly_export"/>
    <property type="match status" value="1"/>
</dbReference>
<keyword evidence="8" id="KW-0625">Polysaccharide transport</keyword>
<evidence type="ECO:0000313" key="19">
    <source>
        <dbReference type="Proteomes" id="UP001165460"/>
    </source>
</evidence>
<keyword evidence="5" id="KW-0762">Sugar transport</keyword>
<gene>
    <name evidence="18" type="ORF">MMF97_07030</name>
</gene>
<evidence type="ECO:0000256" key="7">
    <source>
        <dbReference type="ARBA" id="ARBA00022729"/>
    </source>
</evidence>
<feature type="domain" description="Polysaccharide export protein N-terminal" evidence="16">
    <location>
        <begin position="60"/>
        <end position="144"/>
    </location>
</feature>
<evidence type="ECO:0000313" key="18">
    <source>
        <dbReference type="EMBL" id="MCJ0742457.1"/>
    </source>
</evidence>
<dbReference type="PANTHER" id="PTHR33619:SF3">
    <property type="entry name" value="POLYSACCHARIDE EXPORT PROTEIN GFCE-RELATED"/>
    <property type="match status" value="1"/>
</dbReference>
<keyword evidence="12" id="KW-0564">Palmitate</keyword>
<dbReference type="InterPro" id="IPR049712">
    <property type="entry name" value="Poly_export"/>
</dbReference>
<evidence type="ECO:0000256" key="15">
    <source>
        <dbReference type="SAM" id="Phobius"/>
    </source>
</evidence>
<organism evidence="18 19">
    <name type="scientific">Pedobacter montanisoli</name>
    <dbReference type="NCBI Taxonomy" id="2923277"/>
    <lineage>
        <taxon>Bacteria</taxon>
        <taxon>Pseudomonadati</taxon>
        <taxon>Bacteroidota</taxon>
        <taxon>Sphingobacteriia</taxon>
        <taxon>Sphingobacteriales</taxon>
        <taxon>Sphingobacteriaceae</taxon>
        <taxon>Pedobacter</taxon>
    </lineage>
</organism>
<comment type="similarity">
    <text evidence="2">Belongs to the BexD/CtrA/VexA family.</text>
</comment>
<name>A0ABS9ZVX7_9SPHI</name>
<keyword evidence="14" id="KW-0449">Lipoprotein</keyword>
<feature type="transmembrane region" description="Helical" evidence="15">
    <location>
        <begin position="244"/>
        <end position="263"/>
    </location>
</feature>
<evidence type="ECO:0000256" key="2">
    <source>
        <dbReference type="ARBA" id="ARBA00009450"/>
    </source>
</evidence>
<evidence type="ECO:0000259" key="16">
    <source>
        <dbReference type="Pfam" id="PF02563"/>
    </source>
</evidence>
<dbReference type="InterPro" id="IPR054765">
    <property type="entry name" value="SLBB_dom"/>
</dbReference>
<comment type="subcellular location">
    <subcellularLocation>
        <location evidence="1">Cell outer membrane</location>
        <topology evidence="1">Multi-pass membrane protein</topology>
    </subcellularLocation>
</comment>
<accession>A0ABS9ZVX7</accession>
<evidence type="ECO:0000256" key="3">
    <source>
        <dbReference type="ARBA" id="ARBA00022448"/>
    </source>
</evidence>
<dbReference type="InterPro" id="IPR003715">
    <property type="entry name" value="Poly_export_N"/>
</dbReference>
<keyword evidence="13" id="KW-0998">Cell outer membrane</keyword>
<sequence length="264" mass="30176">MIHNRLLRRIFIVNLFCLFFLSSCSFKNRLAILKTPFDADTIKNVMVVNDHNETETIYNLIKPEDELAIRNYQNMDLITKPLTGTTNAYQGNYITYKVNQNGEVSMPKIGWIKVAGLTRNQAAKLIQQAYEKDELNAPLIDVRIVNAYIVLLGEVGKQGKYIIDREDYELIDLLGDAGGLLPSANRKMVRIFRGSRENPEIILVNLNDYDFIKNPKLKLKAKDIVYVEPRSAFANSQNLQSYNLFIQTGLIVINTLLIIYNLAK</sequence>
<evidence type="ECO:0000256" key="5">
    <source>
        <dbReference type="ARBA" id="ARBA00022597"/>
    </source>
</evidence>
<evidence type="ECO:0000256" key="8">
    <source>
        <dbReference type="ARBA" id="ARBA00023047"/>
    </source>
</evidence>
<keyword evidence="10" id="KW-0626">Porin</keyword>
<dbReference type="RefSeq" id="WP_243360905.1">
    <property type="nucleotide sequence ID" value="NZ_JALGBH010000001.1"/>
</dbReference>
<dbReference type="PANTHER" id="PTHR33619">
    <property type="entry name" value="POLYSACCHARIDE EXPORT PROTEIN GFCE-RELATED"/>
    <property type="match status" value="1"/>
</dbReference>
<dbReference type="EMBL" id="JALGBH010000001">
    <property type="protein sequence ID" value="MCJ0742457.1"/>
    <property type="molecule type" value="Genomic_DNA"/>
</dbReference>
<keyword evidence="9" id="KW-0406">Ion transport</keyword>
<evidence type="ECO:0000256" key="4">
    <source>
        <dbReference type="ARBA" id="ARBA00022452"/>
    </source>
</evidence>
<evidence type="ECO:0000256" key="1">
    <source>
        <dbReference type="ARBA" id="ARBA00004571"/>
    </source>
</evidence>
<evidence type="ECO:0000256" key="12">
    <source>
        <dbReference type="ARBA" id="ARBA00023139"/>
    </source>
</evidence>
<evidence type="ECO:0000256" key="11">
    <source>
        <dbReference type="ARBA" id="ARBA00023136"/>
    </source>
</evidence>
<evidence type="ECO:0000256" key="6">
    <source>
        <dbReference type="ARBA" id="ARBA00022692"/>
    </source>
</evidence>
<comment type="caution">
    <text evidence="18">The sequence shown here is derived from an EMBL/GenBank/DDBJ whole genome shotgun (WGS) entry which is preliminary data.</text>
</comment>
<keyword evidence="11 15" id="KW-0472">Membrane</keyword>
<evidence type="ECO:0000256" key="14">
    <source>
        <dbReference type="ARBA" id="ARBA00023288"/>
    </source>
</evidence>
<evidence type="ECO:0000256" key="10">
    <source>
        <dbReference type="ARBA" id="ARBA00023114"/>
    </source>
</evidence>
<dbReference type="Proteomes" id="UP001165460">
    <property type="component" value="Unassembled WGS sequence"/>
</dbReference>
<keyword evidence="15" id="KW-1133">Transmembrane helix</keyword>
<keyword evidence="19" id="KW-1185">Reference proteome</keyword>
<reference evidence="18" key="1">
    <citation type="submission" date="2022-03" db="EMBL/GenBank/DDBJ databases">
        <authorList>
            <person name="Woo C.Y."/>
        </authorList>
    </citation>
    <scope>NUCLEOTIDE SEQUENCE</scope>
    <source>
        <strain evidence="18">CYS-01</strain>
    </source>
</reference>
<feature type="domain" description="SLBB" evidence="17">
    <location>
        <begin position="151"/>
        <end position="227"/>
    </location>
</feature>
<proteinExistence type="inferred from homology"/>
<evidence type="ECO:0000259" key="17">
    <source>
        <dbReference type="Pfam" id="PF22461"/>
    </source>
</evidence>
<evidence type="ECO:0000256" key="9">
    <source>
        <dbReference type="ARBA" id="ARBA00023065"/>
    </source>
</evidence>
<dbReference type="Pfam" id="PF22461">
    <property type="entry name" value="SLBB_2"/>
    <property type="match status" value="1"/>
</dbReference>
<keyword evidence="6 15" id="KW-0812">Transmembrane</keyword>
<keyword evidence="7" id="KW-0732">Signal</keyword>
<dbReference type="Gene3D" id="3.10.560.10">
    <property type="entry name" value="Outer membrane lipoprotein wza domain like"/>
    <property type="match status" value="1"/>
</dbReference>
<keyword evidence="3" id="KW-0813">Transport</keyword>
<keyword evidence="4" id="KW-1134">Transmembrane beta strand</keyword>
<dbReference type="Gene3D" id="3.30.1950.10">
    <property type="entry name" value="wza like domain"/>
    <property type="match status" value="1"/>
</dbReference>